<feature type="chain" id="PRO_5032972793" evidence="1">
    <location>
        <begin position="22"/>
        <end position="512"/>
    </location>
</feature>
<accession>A0A847SKU0</accession>
<evidence type="ECO:0000313" key="2">
    <source>
        <dbReference type="EMBL" id="NLR78006.1"/>
    </source>
</evidence>
<keyword evidence="1" id="KW-0732">Signal</keyword>
<gene>
    <name evidence="2" type="ORF">HGH91_05185</name>
</gene>
<dbReference type="Proteomes" id="UP000552864">
    <property type="component" value="Unassembled WGS sequence"/>
</dbReference>
<dbReference type="AlphaFoldDB" id="A0A847SKU0"/>
<dbReference type="RefSeq" id="WP_168737361.1">
    <property type="nucleotide sequence ID" value="NZ_JABAHZ010000001.1"/>
</dbReference>
<protein>
    <submittedName>
        <fullName evidence="2">Uncharacterized protein</fullName>
    </submittedName>
</protein>
<dbReference type="EMBL" id="JABAHZ010000001">
    <property type="protein sequence ID" value="NLR78006.1"/>
    <property type="molecule type" value="Genomic_DNA"/>
</dbReference>
<keyword evidence="3" id="KW-1185">Reference proteome</keyword>
<dbReference type="PROSITE" id="PS51257">
    <property type="entry name" value="PROKAR_LIPOPROTEIN"/>
    <property type="match status" value="1"/>
</dbReference>
<comment type="caution">
    <text evidence="2">The sequence shown here is derived from an EMBL/GenBank/DDBJ whole genome shotgun (WGS) entry which is preliminary data.</text>
</comment>
<evidence type="ECO:0000256" key="1">
    <source>
        <dbReference type="SAM" id="SignalP"/>
    </source>
</evidence>
<name>A0A847SKU0_9BACT</name>
<feature type="signal peptide" evidence="1">
    <location>
        <begin position="1"/>
        <end position="21"/>
    </location>
</feature>
<organism evidence="2 3">
    <name type="scientific">Chitinophaga eiseniae</name>
    <dbReference type="NCBI Taxonomy" id="634771"/>
    <lineage>
        <taxon>Bacteria</taxon>
        <taxon>Pseudomonadati</taxon>
        <taxon>Bacteroidota</taxon>
        <taxon>Chitinophagia</taxon>
        <taxon>Chitinophagales</taxon>
        <taxon>Chitinophagaceae</taxon>
        <taxon>Chitinophaga</taxon>
    </lineage>
</organism>
<proteinExistence type="predicted"/>
<reference evidence="2 3" key="1">
    <citation type="submission" date="2020-04" db="EMBL/GenBank/DDBJ databases">
        <authorList>
            <person name="Yin C."/>
        </authorList>
    </citation>
    <scope>NUCLEOTIDE SEQUENCE [LARGE SCALE GENOMIC DNA]</scope>
    <source>
        <strain evidence="2 3">Ak56</strain>
    </source>
</reference>
<evidence type="ECO:0000313" key="3">
    <source>
        <dbReference type="Proteomes" id="UP000552864"/>
    </source>
</evidence>
<sequence length="512" mass="55847">MKYSIINQLTALLLGSCLLSACYKADNFKNKLDALPQVSYQTEYSYRASYTVGDTMTITGRLQPNNGLKIQIGNEEAVIVAADSLHFRPFTGDTATIPMDWVKVLITDNMGSGSGIPVTITSGGHIVNAANINIYGRYGEGSFKNKLGLEVHADITSAYNVFLNCVNGKGDLYFYEATTGNLQHIKKDGTTETLLTNAQLTAGLYNIKTFIAGGVNPQGTKAWISIQTDTTYALVEADLAAKTIKVLNHTKTFSAPFVGGIGAVSMKAKAVYADSKGHVFLVTPGVQWGRETDYGAVAKYNSADGMVSYQFRAGMLPPELPGVDMSDPDNPYTTALPLIQAEESLMYLPGYNKLMVYDLQSRTLIKTVKIQGENYGVLPNSYTGAFNGIRINFNSYLGNNSAPETGFGFLPKPGQKLVFLLYQYLNGRSLGMDNGNMAPLVGGPKWMVFDVAENRTYQYAPQADLSDFAFEPFDSPGKPRSIFPDQLLNYDETGHLYATANGRRKIVKTILK</sequence>